<dbReference type="SUPFAM" id="SSF51735">
    <property type="entry name" value="NAD(P)-binding Rossmann-fold domains"/>
    <property type="match status" value="1"/>
</dbReference>
<protein>
    <recommendedName>
        <fullName evidence="9">Prephenate dehydrogenase [NADP(+)]</fullName>
        <shortName evidence="9">PRDH</shortName>
        <ecNumber evidence="9">1.3.1.13</ecNumber>
    </recommendedName>
</protein>
<organism evidence="11">
    <name type="scientific">Saccharomyces paradoxus</name>
    <name type="common">Yeast</name>
    <name type="synonym">Saccharomyces douglasii</name>
    <dbReference type="NCBI Taxonomy" id="27291"/>
    <lineage>
        <taxon>Eukaryota</taxon>
        <taxon>Fungi</taxon>
        <taxon>Dikarya</taxon>
        <taxon>Ascomycota</taxon>
        <taxon>Saccharomycotina</taxon>
        <taxon>Saccharomycetes</taxon>
        <taxon>Saccharomycetales</taxon>
        <taxon>Saccharomycetaceae</taxon>
        <taxon>Saccharomyces</taxon>
    </lineage>
</organism>
<dbReference type="KEGG" id="spao:SPAR_B02660"/>
<dbReference type="PANTHER" id="PTHR21363:SF0">
    <property type="entry name" value="PREPHENATE DEHYDROGENASE [NADP(+)]"/>
    <property type="match status" value="1"/>
</dbReference>
<comment type="similarity">
    <text evidence="1 9">Belongs to the prephenate/arogenate dehydrogenase family.</text>
</comment>
<reference evidence="11" key="3">
    <citation type="submission" date="2025-07" db="EMBL/GenBank/DDBJ databases">
        <authorList>
            <consortium name="NCBI Genome Project"/>
        </authorList>
    </citation>
    <scope>NUCLEOTIDE SEQUENCE</scope>
    <source>
        <strain evidence="11">CBS432</strain>
    </source>
</reference>
<keyword evidence="2 9" id="KW-0827">Tyrosine biosynthesis</keyword>
<accession>A0A8B8ULV9</accession>
<reference evidence="11" key="1">
    <citation type="journal article" date="2017" name="Nat. Genet.">
        <title>Contrasting evolutionary genome dynamics between domesticated and wild yeasts.</title>
        <authorList>
            <person name="Yue J.X."/>
            <person name="Li J."/>
            <person name="Aigrain L."/>
            <person name="Hallin J."/>
            <person name="Persson K."/>
            <person name="Oliver K."/>
            <person name="Bergstrom A."/>
            <person name="Coupland P."/>
            <person name="Warringer J."/>
            <person name="Lagomarsino M.C."/>
            <person name="Fischer G."/>
            <person name="Durbin R."/>
            <person name="Liti G."/>
        </authorList>
    </citation>
    <scope>NUCLEOTIDE SEQUENCE</scope>
    <source>
        <strain evidence="11">CBS432</strain>
    </source>
</reference>
<dbReference type="InterPro" id="IPR050812">
    <property type="entry name" value="Preph/Arog_dehydrog"/>
</dbReference>
<reference evidence="11" key="2">
    <citation type="submission" date="2020-01" db="EMBL/GenBank/DDBJ databases">
        <title>Population-level Yeast Reference Genomes.</title>
        <authorList>
            <person name="Yue J.-X."/>
        </authorList>
    </citation>
    <scope>NUCLEOTIDE SEQUENCE</scope>
    <source>
        <strain evidence="11">CBS432</strain>
    </source>
</reference>
<dbReference type="InterPro" id="IPR003099">
    <property type="entry name" value="Prephen_DH"/>
</dbReference>
<dbReference type="FunFam" id="1.10.3660.10:FF:000004">
    <property type="entry name" value="Prephenate dehydrogenase [NADP(+)]"/>
    <property type="match status" value="1"/>
</dbReference>
<dbReference type="GO" id="GO:0006571">
    <property type="term" value="P:tyrosine biosynthetic process"/>
    <property type="evidence" value="ECO:0007669"/>
    <property type="project" value="UniProtKB-UniRule"/>
</dbReference>
<reference evidence="11" key="4">
    <citation type="submission" date="2025-08" db="UniProtKB">
        <authorList>
            <consortium name="RefSeq"/>
        </authorList>
    </citation>
    <scope>IDENTIFICATION</scope>
    <source>
        <strain evidence="11">CBS432</strain>
    </source>
</reference>
<dbReference type="GO" id="GO:0008977">
    <property type="term" value="F:prephenate dehydrogenase (NAD+) activity"/>
    <property type="evidence" value="ECO:0007669"/>
    <property type="project" value="InterPro"/>
</dbReference>
<evidence type="ECO:0000256" key="8">
    <source>
        <dbReference type="ARBA" id="ARBA00060605"/>
    </source>
</evidence>
<sequence>MVPEDKIEQWKATKVIGIIGLGDMGLLYANKFTDAGWKVICCDREEYYDELKEKYASSKFELVKNGHLVSRKSDYIIYSVEASNISKIVAMYGPSSKVGTIVGGQTSCKLPEIEAFEQYLPKDCDIITVHSLHGPKVNTEGQPLVIINYRSQYPESFEFVNSVMSCLKSKQVYLTYEEHDKITADTQAVTHAAFLSMGSAWAKIKIYPWTLGVNKWYGGLENVKVNISLRIYSNKWHVYAGLAITNPSAHQQILQYATSATELFSLMIDNKEQELTDRLLRAKQFVFGKHTGLLLLDDTILEKYSLSKNSVGDSTNSKPVPNSHLSLLAIVDSWFQLGIDPYDHMICSTPLFRIFLGVSEYLFLKPGLLEQTIDAALHDKSFIKDDLEFVISAREWSSVVSFANFDIYKKQFQSVQKFFEPMLPEANLIGNEMIKTILSHSKERSAVKKINTESF</sequence>
<dbReference type="UniPathway" id="UPA00122">
    <property type="reaction ID" value="UER00962"/>
</dbReference>
<evidence type="ECO:0000256" key="7">
    <source>
        <dbReference type="ARBA" id="ARBA00051295"/>
    </source>
</evidence>
<dbReference type="GO" id="GO:0004665">
    <property type="term" value="F:prephenate dehydrogenase (NADP+) activity"/>
    <property type="evidence" value="ECO:0007669"/>
    <property type="project" value="UniProtKB-UniRule"/>
</dbReference>
<dbReference type="Pfam" id="PF03446">
    <property type="entry name" value="NAD_binding_2"/>
    <property type="match status" value="1"/>
</dbReference>
<dbReference type="InterPro" id="IPR036291">
    <property type="entry name" value="NAD(P)-bd_dom_sf"/>
</dbReference>
<evidence type="ECO:0000256" key="2">
    <source>
        <dbReference type="ARBA" id="ARBA00022498"/>
    </source>
</evidence>
<keyword evidence="3 9" id="KW-0028">Amino-acid biosynthesis</keyword>
<keyword evidence="4 9" id="KW-0521">NADP</keyword>
<dbReference type="AlphaFoldDB" id="A0A8B8ULV9"/>
<dbReference type="Gene3D" id="3.40.50.720">
    <property type="entry name" value="NAD(P)-binding Rossmann-like Domain"/>
    <property type="match status" value="1"/>
</dbReference>
<gene>
    <name evidence="11" type="primary">TYR1</name>
    <name evidence="11" type="ORF">SPAR_B02660</name>
</gene>
<dbReference type="InterPro" id="IPR008927">
    <property type="entry name" value="6-PGluconate_DH-like_C_sf"/>
</dbReference>
<comment type="catalytic activity">
    <reaction evidence="7 9">
        <text>prephenate + NADP(+) = 3-(4-hydroxyphenyl)pyruvate + CO2 + NADPH</text>
        <dbReference type="Rhea" id="RHEA:21640"/>
        <dbReference type="ChEBI" id="CHEBI:16526"/>
        <dbReference type="ChEBI" id="CHEBI:29934"/>
        <dbReference type="ChEBI" id="CHEBI:36242"/>
        <dbReference type="ChEBI" id="CHEBI:57783"/>
        <dbReference type="ChEBI" id="CHEBI:58349"/>
        <dbReference type="EC" id="1.3.1.13"/>
    </reaction>
</comment>
<evidence type="ECO:0000256" key="1">
    <source>
        <dbReference type="ARBA" id="ARBA00007964"/>
    </source>
</evidence>
<evidence type="ECO:0000256" key="9">
    <source>
        <dbReference type="PIRNR" id="PIRNR036510"/>
    </source>
</evidence>
<evidence type="ECO:0000256" key="5">
    <source>
        <dbReference type="ARBA" id="ARBA00023002"/>
    </source>
</evidence>
<evidence type="ECO:0000256" key="3">
    <source>
        <dbReference type="ARBA" id="ARBA00022605"/>
    </source>
</evidence>
<evidence type="ECO:0000259" key="10">
    <source>
        <dbReference type="PROSITE" id="PS51176"/>
    </source>
</evidence>
<dbReference type="PROSITE" id="PS51176">
    <property type="entry name" value="PDH_ADH"/>
    <property type="match status" value="1"/>
</dbReference>
<dbReference type="GO" id="GO:0050661">
    <property type="term" value="F:NADP binding"/>
    <property type="evidence" value="ECO:0007669"/>
    <property type="project" value="InterPro"/>
</dbReference>
<dbReference type="SUPFAM" id="SSF48179">
    <property type="entry name" value="6-phosphogluconate dehydrogenase C-terminal domain-like"/>
    <property type="match status" value="2"/>
</dbReference>
<dbReference type="GO" id="GO:0070403">
    <property type="term" value="F:NAD+ binding"/>
    <property type="evidence" value="ECO:0007669"/>
    <property type="project" value="TreeGrafter"/>
</dbReference>
<evidence type="ECO:0000256" key="4">
    <source>
        <dbReference type="ARBA" id="ARBA00022857"/>
    </source>
</evidence>
<dbReference type="InterPro" id="IPR012385">
    <property type="entry name" value="Prephenate_DH_fun"/>
</dbReference>
<name>A0A8B8ULV9_SACPA</name>
<proteinExistence type="inferred from homology"/>
<keyword evidence="5 9" id="KW-0560">Oxidoreductase</keyword>
<dbReference type="FunFam" id="1.10.3660.10:FF:000002">
    <property type="entry name" value="Prephenate dehydrogenase [NADP(+)]"/>
    <property type="match status" value="1"/>
</dbReference>
<dbReference type="PIRSF" id="PIRSF036510">
    <property type="entry name" value="PDH_fung"/>
    <property type="match status" value="1"/>
</dbReference>
<dbReference type="Gene3D" id="1.10.3660.10">
    <property type="entry name" value="6-phosphogluconate dehydrogenase C-terminal like domain"/>
    <property type="match status" value="2"/>
</dbReference>
<evidence type="ECO:0000313" key="11">
    <source>
        <dbReference type="RefSeq" id="XP_033764759.1"/>
    </source>
</evidence>
<dbReference type="VEuPathDB" id="FungiDB:SPAR_B02660"/>
<dbReference type="FunFam" id="3.40.50.720:FF:000339">
    <property type="entry name" value="Prephenate dehydrogenase [NADP(+)]"/>
    <property type="match status" value="1"/>
</dbReference>
<keyword evidence="6 9" id="KW-0057">Aromatic amino acid biosynthesis</keyword>
<feature type="domain" description="Prephenate/arogenate dehydrogenase" evidence="10">
    <location>
        <begin position="14"/>
        <end position="297"/>
    </location>
</feature>
<dbReference type="GeneID" id="54628950"/>
<dbReference type="OrthoDB" id="5399569at2759"/>
<dbReference type="PANTHER" id="PTHR21363">
    <property type="entry name" value="PREPHENATE DEHYDROGENASE"/>
    <property type="match status" value="1"/>
</dbReference>
<evidence type="ECO:0000256" key="6">
    <source>
        <dbReference type="ARBA" id="ARBA00023141"/>
    </source>
</evidence>
<dbReference type="InterPro" id="IPR006115">
    <property type="entry name" value="6PGDH_NADP-bd"/>
</dbReference>
<dbReference type="EC" id="1.3.1.13" evidence="9"/>
<dbReference type="RefSeq" id="XP_033764759.1">
    <property type="nucleotide sequence ID" value="XM_033908868.1"/>
</dbReference>
<comment type="pathway">
    <text evidence="8 9">Amino-acid biosynthesis; L-tyrosine biosynthesis; (4-hydroxyphenyl)pyruvate from prephenate (NADP(+) route): step 1/1.</text>
</comment>